<dbReference type="Pfam" id="PF13676">
    <property type="entry name" value="TIR_2"/>
    <property type="match status" value="1"/>
</dbReference>
<comment type="caution">
    <text evidence="4">The sequence shown here is derived from an EMBL/GenBank/DDBJ whole genome shotgun (WGS) entry which is preliminary data.</text>
</comment>
<dbReference type="Gene3D" id="3.40.50.10140">
    <property type="entry name" value="Toll/interleukin-1 receptor homology (TIR) domain"/>
    <property type="match status" value="1"/>
</dbReference>
<keyword evidence="2" id="KW-0812">Transmembrane</keyword>
<evidence type="ECO:0000256" key="2">
    <source>
        <dbReference type="SAM" id="Phobius"/>
    </source>
</evidence>
<feature type="region of interest" description="Disordered" evidence="1">
    <location>
        <begin position="167"/>
        <end position="186"/>
    </location>
</feature>
<feature type="transmembrane region" description="Helical" evidence="2">
    <location>
        <begin position="229"/>
        <end position="251"/>
    </location>
</feature>
<gene>
    <name evidence="4" type="ORF">HOC_07774</name>
</gene>
<protein>
    <recommendedName>
        <fullName evidence="3">TIR domain-containing protein</fullName>
    </recommendedName>
</protein>
<sequence length="302" mass="32687">MAYDVFLVSANEDRDTAKLIARRLRALKFKVWFDQKQVDETFDAKDARNAMNSTSMLVLWSENAVKSDWVRAAASVGHSRPGTLVQMALDKTIPYEPFRTNKRFSIASMTSRKTPEGFYQAVDELGSRDGRTDLREWMGYGSKDEDERADWLAAHPEDPLALHAKAQREKELGKKPAPAPEAQGAAALAAASLKGTNGNGHRPVAGVKIAEAARPTAATIRQADADMGIGWGTIGGIVVAIGAMLVLAWVFRSQPLTPEMRASMPAISNGTPVAMTCPAGQVPRSLVNQVLQPGTIVDDTTE</sequence>
<dbReference type="AlphaFoldDB" id="A0A059G997"/>
<evidence type="ECO:0000259" key="3">
    <source>
        <dbReference type="Pfam" id="PF13676"/>
    </source>
</evidence>
<dbReference type="OrthoDB" id="105971at2"/>
<name>A0A059G997_9PROT</name>
<dbReference type="EMBL" id="ARYL01000009">
    <property type="protein sequence ID" value="KDA03058.1"/>
    <property type="molecule type" value="Genomic_DNA"/>
</dbReference>
<evidence type="ECO:0000313" key="5">
    <source>
        <dbReference type="Proteomes" id="UP000024942"/>
    </source>
</evidence>
<keyword evidence="5" id="KW-1185">Reference proteome</keyword>
<dbReference type="Proteomes" id="UP000024942">
    <property type="component" value="Unassembled WGS sequence"/>
</dbReference>
<evidence type="ECO:0000256" key="1">
    <source>
        <dbReference type="SAM" id="MobiDB-lite"/>
    </source>
</evidence>
<evidence type="ECO:0000313" key="4">
    <source>
        <dbReference type="EMBL" id="KDA03058.1"/>
    </source>
</evidence>
<feature type="domain" description="TIR" evidence="3">
    <location>
        <begin position="5"/>
        <end position="90"/>
    </location>
</feature>
<dbReference type="RefSeq" id="WP_035537229.1">
    <property type="nucleotide sequence ID" value="NZ_ARYL01000009.1"/>
</dbReference>
<dbReference type="SUPFAM" id="SSF52200">
    <property type="entry name" value="Toll/Interleukin receptor TIR domain"/>
    <property type="match status" value="1"/>
</dbReference>
<dbReference type="InterPro" id="IPR035897">
    <property type="entry name" value="Toll_tir_struct_dom_sf"/>
</dbReference>
<dbReference type="PATRIC" id="fig|1280953.3.peg.1576"/>
<accession>A0A059G997</accession>
<dbReference type="GO" id="GO:0007165">
    <property type="term" value="P:signal transduction"/>
    <property type="evidence" value="ECO:0007669"/>
    <property type="project" value="InterPro"/>
</dbReference>
<dbReference type="InterPro" id="IPR000157">
    <property type="entry name" value="TIR_dom"/>
</dbReference>
<keyword evidence="2" id="KW-0472">Membrane</keyword>
<reference evidence="4 5" key="1">
    <citation type="journal article" date="2014" name="Antonie Van Leeuwenhoek">
        <title>Hyphomonas beringensis sp. nov. and Hyphomonas chukchiensis sp. nov., isolated from surface seawater of the Bering Sea and Chukchi Sea.</title>
        <authorList>
            <person name="Li C."/>
            <person name="Lai Q."/>
            <person name="Li G."/>
            <person name="Dong C."/>
            <person name="Wang J."/>
            <person name="Liao Y."/>
            <person name="Shao Z."/>
        </authorList>
    </citation>
    <scope>NUCLEOTIDE SEQUENCE [LARGE SCALE GENOMIC DNA]</scope>
    <source>
        <strain evidence="4 5">SCH89</strain>
    </source>
</reference>
<dbReference type="STRING" id="1280953.HOC_07774"/>
<proteinExistence type="predicted"/>
<organism evidence="4 5">
    <name type="scientific">Hyphomonas oceanitis SCH89</name>
    <dbReference type="NCBI Taxonomy" id="1280953"/>
    <lineage>
        <taxon>Bacteria</taxon>
        <taxon>Pseudomonadati</taxon>
        <taxon>Pseudomonadota</taxon>
        <taxon>Alphaproteobacteria</taxon>
        <taxon>Hyphomonadales</taxon>
        <taxon>Hyphomonadaceae</taxon>
        <taxon>Hyphomonas</taxon>
    </lineage>
</organism>
<keyword evidence="2" id="KW-1133">Transmembrane helix</keyword>